<feature type="compositionally biased region" description="Polar residues" evidence="1">
    <location>
        <begin position="187"/>
        <end position="199"/>
    </location>
</feature>
<gene>
    <name evidence="2" type="ORF">Mgra_00001761</name>
</gene>
<protein>
    <submittedName>
        <fullName evidence="2">Uncharacterized protein</fullName>
    </submittedName>
</protein>
<dbReference type="AlphaFoldDB" id="A0A8T0A008"/>
<organism evidence="2 3">
    <name type="scientific">Meloidogyne graminicola</name>
    <dbReference type="NCBI Taxonomy" id="189291"/>
    <lineage>
        <taxon>Eukaryota</taxon>
        <taxon>Metazoa</taxon>
        <taxon>Ecdysozoa</taxon>
        <taxon>Nematoda</taxon>
        <taxon>Chromadorea</taxon>
        <taxon>Rhabditida</taxon>
        <taxon>Tylenchina</taxon>
        <taxon>Tylenchomorpha</taxon>
        <taxon>Tylenchoidea</taxon>
        <taxon>Meloidogynidae</taxon>
        <taxon>Meloidogyninae</taxon>
        <taxon>Meloidogyne</taxon>
    </lineage>
</organism>
<name>A0A8T0A008_9BILA</name>
<evidence type="ECO:0000313" key="3">
    <source>
        <dbReference type="Proteomes" id="UP000605970"/>
    </source>
</evidence>
<proteinExistence type="predicted"/>
<sequence length="224" mass="26019">MDFIDLVESSPEPYDDNRNPAFQMDGSRTVRADRSVSRIGNWRINNSHNSMAVPGEFGYARRSRVEDYTDSIGNVPVTMESKQFFNRSTNERSFFENRLSEGNERDRGIFEREKRRVHDNNERIDTGGYFSLGLKQQLLHRNPRSTNNELSHHPDVNETLERSHKRQSLPPIVSGNRKRQFFEDPIPTSSGRLSSLQPNDSHLTPIYPPKQARFSFVSVFKQIF</sequence>
<keyword evidence="3" id="KW-1185">Reference proteome</keyword>
<evidence type="ECO:0000313" key="2">
    <source>
        <dbReference type="EMBL" id="KAF7638679.1"/>
    </source>
</evidence>
<reference evidence="2" key="1">
    <citation type="journal article" date="2020" name="Ecol. Evol.">
        <title>Genome structure and content of the rice root-knot nematode (Meloidogyne graminicola).</title>
        <authorList>
            <person name="Phan N.T."/>
            <person name="Danchin E.G.J."/>
            <person name="Klopp C."/>
            <person name="Perfus-Barbeoch L."/>
            <person name="Kozlowski D.K."/>
            <person name="Koutsovoulos G.D."/>
            <person name="Lopez-Roques C."/>
            <person name="Bouchez O."/>
            <person name="Zahm M."/>
            <person name="Besnard G."/>
            <person name="Bellafiore S."/>
        </authorList>
    </citation>
    <scope>NUCLEOTIDE SEQUENCE</scope>
    <source>
        <strain evidence="2">VN-18</strain>
    </source>
</reference>
<feature type="compositionally biased region" description="Basic and acidic residues" evidence="1">
    <location>
        <begin position="150"/>
        <end position="162"/>
    </location>
</feature>
<dbReference type="Proteomes" id="UP000605970">
    <property type="component" value="Unassembled WGS sequence"/>
</dbReference>
<accession>A0A8T0A008</accession>
<comment type="caution">
    <text evidence="2">The sequence shown here is derived from an EMBL/GenBank/DDBJ whole genome shotgun (WGS) entry which is preliminary data.</text>
</comment>
<evidence type="ECO:0000256" key="1">
    <source>
        <dbReference type="SAM" id="MobiDB-lite"/>
    </source>
</evidence>
<feature type="region of interest" description="Disordered" evidence="1">
    <location>
        <begin position="143"/>
        <end position="199"/>
    </location>
</feature>
<feature type="region of interest" description="Disordered" evidence="1">
    <location>
        <begin position="1"/>
        <end position="22"/>
    </location>
</feature>
<dbReference type="EMBL" id="JABEBT010000010">
    <property type="protein sequence ID" value="KAF7638679.1"/>
    <property type="molecule type" value="Genomic_DNA"/>
</dbReference>